<organism evidence="2">
    <name type="scientific">Tanacetum cinerariifolium</name>
    <name type="common">Dalmatian daisy</name>
    <name type="synonym">Chrysanthemum cinerariifolium</name>
    <dbReference type="NCBI Taxonomy" id="118510"/>
    <lineage>
        <taxon>Eukaryota</taxon>
        <taxon>Viridiplantae</taxon>
        <taxon>Streptophyta</taxon>
        <taxon>Embryophyta</taxon>
        <taxon>Tracheophyta</taxon>
        <taxon>Spermatophyta</taxon>
        <taxon>Magnoliopsida</taxon>
        <taxon>eudicotyledons</taxon>
        <taxon>Gunneridae</taxon>
        <taxon>Pentapetalae</taxon>
        <taxon>asterids</taxon>
        <taxon>campanulids</taxon>
        <taxon>Asterales</taxon>
        <taxon>Asteraceae</taxon>
        <taxon>Asteroideae</taxon>
        <taxon>Anthemideae</taxon>
        <taxon>Anthemidinae</taxon>
        <taxon>Tanacetum</taxon>
    </lineage>
</organism>
<evidence type="ECO:0000256" key="1">
    <source>
        <dbReference type="SAM" id="MobiDB-lite"/>
    </source>
</evidence>
<reference evidence="2" key="1">
    <citation type="journal article" date="2019" name="Sci. Rep.">
        <title>Draft genome of Tanacetum cinerariifolium, the natural source of mosquito coil.</title>
        <authorList>
            <person name="Yamashiro T."/>
            <person name="Shiraishi A."/>
            <person name="Satake H."/>
            <person name="Nakayama K."/>
        </authorList>
    </citation>
    <scope>NUCLEOTIDE SEQUENCE</scope>
</reference>
<feature type="non-terminal residue" evidence="2">
    <location>
        <position position="1"/>
    </location>
</feature>
<evidence type="ECO:0000313" key="2">
    <source>
        <dbReference type="EMBL" id="GEU81771.1"/>
    </source>
</evidence>
<accession>A0A6L2N6B8</accession>
<proteinExistence type="predicted"/>
<protein>
    <submittedName>
        <fullName evidence="2">Uncharacterized protein</fullName>
    </submittedName>
</protein>
<dbReference type="AlphaFoldDB" id="A0A6L2N6B8"/>
<comment type="caution">
    <text evidence="2">The sequence shown here is derived from an EMBL/GenBank/DDBJ whole genome shotgun (WGS) entry which is preliminary data.</text>
</comment>
<dbReference type="EMBL" id="BKCJ010008352">
    <property type="protein sequence ID" value="GEU81771.1"/>
    <property type="molecule type" value="Genomic_DNA"/>
</dbReference>
<feature type="region of interest" description="Disordered" evidence="1">
    <location>
        <begin position="1"/>
        <end position="30"/>
    </location>
</feature>
<sequence length="75" mass="8445">NDSLPLPKNESSNFDHHDDPSFPRPPPEQPDVEVFFDFEPDSGELISAVMNNIDELNKDECFDPGGGETDVFCKY</sequence>
<name>A0A6L2N6B8_TANCI</name>
<gene>
    <name evidence="2" type="ORF">Tci_053749</name>
</gene>